<reference evidence="1 2" key="1">
    <citation type="submission" date="2019-12" db="EMBL/GenBank/DDBJ databases">
        <title>Genomic-based taxomic classification of the family Erythrobacteraceae.</title>
        <authorList>
            <person name="Xu L."/>
        </authorList>
    </citation>
    <scope>NUCLEOTIDE SEQUENCE [LARGE SCALE GENOMIC DNA]</scope>
    <source>
        <strain evidence="1 2">KCTC 52259</strain>
    </source>
</reference>
<proteinExistence type="predicted"/>
<accession>A0A6L7GC88</accession>
<organism evidence="1 2">
    <name type="scientific">Allopontixanthobacter confluentis</name>
    <dbReference type="NCBI Taxonomy" id="1849021"/>
    <lineage>
        <taxon>Bacteria</taxon>
        <taxon>Pseudomonadati</taxon>
        <taxon>Pseudomonadota</taxon>
        <taxon>Alphaproteobacteria</taxon>
        <taxon>Sphingomonadales</taxon>
        <taxon>Erythrobacteraceae</taxon>
        <taxon>Allopontixanthobacter</taxon>
    </lineage>
</organism>
<dbReference type="Proteomes" id="UP000473531">
    <property type="component" value="Unassembled WGS sequence"/>
</dbReference>
<evidence type="ECO:0000313" key="2">
    <source>
        <dbReference type="Proteomes" id="UP000473531"/>
    </source>
</evidence>
<keyword evidence="2" id="KW-1185">Reference proteome</keyword>
<protein>
    <submittedName>
        <fullName evidence="1">Uncharacterized protein</fullName>
    </submittedName>
</protein>
<dbReference type="RefSeq" id="WP_160599852.1">
    <property type="nucleotide sequence ID" value="NZ_WTYU01000001.1"/>
</dbReference>
<dbReference type="OrthoDB" id="7511076at2"/>
<sequence>MTVTIEPIPGTVHLRSTGDIETVLIVPYDDDDRFFIGFSDGTLLQGTYDGSLRCDWKVAREGAGPLRFVRESVVLEWSVEWVTASVYDANVLVPQVPQSLPLFPDLDLRAA</sequence>
<name>A0A6L7GC88_9SPHN</name>
<comment type="caution">
    <text evidence="1">The sequence shown here is derived from an EMBL/GenBank/DDBJ whole genome shotgun (WGS) entry which is preliminary data.</text>
</comment>
<dbReference type="AlphaFoldDB" id="A0A6L7GC88"/>
<gene>
    <name evidence="1" type="ORF">GRI44_02340</name>
</gene>
<evidence type="ECO:0000313" key="1">
    <source>
        <dbReference type="EMBL" id="MXP13593.1"/>
    </source>
</evidence>
<dbReference type="EMBL" id="WTYU01000001">
    <property type="protein sequence ID" value="MXP13593.1"/>
    <property type="molecule type" value="Genomic_DNA"/>
</dbReference>